<evidence type="ECO:0000313" key="1">
    <source>
        <dbReference type="Proteomes" id="UP000515211"/>
    </source>
</evidence>
<reference evidence="2" key="2">
    <citation type="submission" date="2025-08" db="UniProtKB">
        <authorList>
            <consortium name="RefSeq"/>
        </authorList>
    </citation>
    <scope>IDENTIFICATION</scope>
    <source>
        <tissue evidence="2">Whole plant</tissue>
    </source>
</reference>
<dbReference type="AlphaFoldDB" id="A0A6P4BRH0"/>
<name>A0A6P4BRH0_ARADU</name>
<sequence>MAEKEIIYELCFQVTKTEYSEITEKVEKRIWKLLTDPVTRVNATLVREFYANAVRLGYPGTIFCLCAKSGVVFEDGNPVWIKVGIPITLRRMHAVAPPLPQRILRKRPAYQVEEGQNLEEQAPTILDMHKLQEAIDGLSRQYIENQGAQKELQLQMMDRQEESFSRWMNQQGEWQKQLMEQQLEQGRQWGESFHRLNQKQDQQQEAIQKLINIQAHQGAHIHEMHRKQRE</sequence>
<dbReference type="Proteomes" id="UP000515211">
    <property type="component" value="Chromosome 10"/>
</dbReference>
<proteinExistence type="predicted"/>
<reference evidence="1" key="1">
    <citation type="journal article" date="2016" name="Nat. Genet.">
        <title>The genome sequences of Arachis duranensis and Arachis ipaensis, the diploid ancestors of cultivated peanut.</title>
        <authorList>
            <person name="Bertioli D.J."/>
            <person name="Cannon S.B."/>
            <person name="Froenicke L."/>
            <person name="Huang G."/>
            <person name="Farmer A.D."/>
            <person name="Cannon E.K."/>
            <person name="Liu X."/>
            <person name="Gao D."/>
            <person name="Clevenger J."/>
            <person name="Dash S."/>
            <person name="Ren L."/>
            <person name="Moretzsohn M.C."/>
            <person name="Shirasawa K."/>
            <person name="Huang W."/>
            <person name="Vidigal B."/>
            <person name="Abernathy B."/>
            <person name="Chu Y."/>
            <person name="Niederhuth C.E."/>
            <person name="Umale P."/>
            <person name="Araujo A.C."/>
            <person name="Kozik A."/>
            <person name="Kim K.D."/>
            <person name="Burow M.D."/>
            <person name="Varshney R.K."/>
            <person name="Wang X."/>
            <person name="Zhang X."/>
            <person name="Barkley N."/>
            <person name="Guimaraes P.M."/>
            <person name="Isobe S."/>
            <person name="Guo B."/>
            <person name="Liao B."/>
            <person name="Stalker H.T."/>
            <person name="Schmitz R.J."/>
            <person name="Scheffler B.E."/>
            <person name="Leal-Bertioli S.C."/>
            <person name="Xun X."/>
            <person name="Jackson S.A."/>
            <person name="Michelmore R."/>
            <person name="Ozias-Akins P."/>
        </authorList>
    </citation>
    <scope>NUCLEOTIDE SEQUENCE [LARGE SCALE GENOMIC DNA]</scope>
    <source>
        <strain evidence="1">cv. V14167</strain>
    </source>
</reference>
<evidence type="ECO:0000313" key="2">
    <source>
        <dbReference type="RefSeq" id="XP_015944600.1"/>
    </source>
</evidence>
<organism evidence="1 2">
    <name type="scientific">Arachis duranensis</name>
    <name type="common">Wild peanut</name>
    <dbReference type="NCBI Taxonomy" id="130453"/>
    <lineage>
        <taxon>Eukaryota</taxon>
        <taxon>Viridiplantae</taxon>
        <taxon>Streptophyta</taxon>
        <taxon>Embryophyta</taxon>
        <taxon>Tracheophyta</taxon>
        <taxon>Spermatophyta</taxon>
        <taxon>Magnoliopsida</taxon>
        <taxon>eudicotyledons</taxon>
        <taxon>Gunneridae</taxon>
        <taxon>Pentapetalae</taxon>
        <taxon>rosids</taxon>
        <taxon>fabids</taxon>
        <taxon>Fabales</taxon>
        <taxon>Fabaceae</taxon>
        <taxon>Papilionoideae</taxon>
        <taxon>50 kb inversion clade</taxon>
        <taxon>dalbergioids sensu lato</taxon>
        <taxon>Dalbergieae</taxon>
        <taxon>Pterocarpus clade</taxon>
        <taxon>Arachis</taxon>
    </lineage>
</organism>
<keyword evidence="1" id="KW-1185">Reference proteome</keyword>
<dbReference type="RefSeq" id="XP_015944600.1">
    <property type="nucleotide sequence ID" value="XM_016089114.1"/>
</dbReference>
<dbReference type="GeneID" id="107469734"/>
<dbReference type="KEGG" id="adu:107469734"/>
<gene>
    <name evidence="2" type="primary">LOC107469734</name>
</gene>
<accession>A0A6P4BRH0</accession>
<protein>
    <submittedName>
        <fullName evidence="2">Uncharacterized protein LOC107469734</fullName>
    </submittedName>
</protein>